<name>A0A2A2TFF0_9CYAN</name>
<accession>A0A2A2TFF0</accession>
<evidence type="ECO:0000313" key="1">
    <source>
        <dbReference type="EMBL" id="PAX52358.1"/>
    </source>
</evidence>
<organism evidence="1 2">
    <name type="scientific">Brunnivagina elsteri CCALA 953</name>
    <dbReference type="NCBI Taxonomy" id="987040"/>
    <lineage>
        <taxon>Bacteria</taxon>
        <taxon>Bacillati</taxon>
        <taxon>Cyanobacteriota</taxon>
        <taxon>Cyanophyceae</taxon>
        <taxon>Nostocales</taxon>
        <taxon>Calotrichaceae</taxon>
        <taxon>Brunnivagina</taxon>
    </lineage>
</organism>
<evidence type="ECO:0008006" key="3">
    <source>
        <dbReference type="Google" id="ProtNLM"/>
    </source>
</evidence>
<evidence type="ECO:0000313" key="2">
    <source>
        <dbReference type="Proteomes" id="UP000218238"/>
    </source>
</evidence>
<dbReference type="RefSeq" id="WP_095723326.1">
    <property type="nucleotide sequence ID" value="NZ_NTFS01000248.1"/>
</dbReference>
<keyword evidence="2" id="KW-1185">Reference proteome</keyword>
<dbReference type="Proteomes" id="UP000218238">
    <property type="component" value="Unassembled WGS sequence"/>
</dbReference>
<comment type="caution">
    <text evidence="1">The sequence shown here is derived from an EMBL/GenBank/DDBJ whole genome shotgun (WGS) entry which is preliminary data.</text>
</comment>
<reference evidence="1 2" key="1">
    <citation type="submission" date="2017-08" db="EMBL/GenBank/DDBJ databases">
        <title>Draft genome sequence of filamentous cyanobacterium Calothrix elsteri CCALA 953.</title>
        <authorList>
            <person name="Gagunashvili A.N."/>
            <person name="Elster J."/>
            <person name="Andresson O.S."/>
        </authorList>
    </citation>
    <scope>NUCLEOTIDE SEQUENCE [LARGE SCALE GENOMIC DNA]</scope>
    <source>
        <strain evidence="1 2">CCALA 953</strain>
    </source>
</reference>
<protein>
    <recommendedName>
        <fullName evidence="3">MULE transposase domain-containing protein</fullName>
    </recommendedName>
</protein>
<dbReference type="OrthoDB" id="490310at2"/>
<dbReference type="EMBL" id="NTFS01000248">
    <property type="protein sequence ID" value="PAX52358.1"/>
    <property type="molecule type" value="Genomic_DNA"/>
</dbReference>
<sequence>MTHLRRKAKNLVVNKRTIYKCELENCPTCGESLADCRHYSWSKTVQQLDQVIHVASQPKECGNPKCKDVGKRYVSAVAQTIALPGATYGLDVVAQIGWWKDREHLSGTEIYQRLSGKVKIGRRQIDILTYTYRILMACAMQKQEENNLAMSVQEYGGLIISLDGLEPEGAQEQLWVVREVLTGCILAVAWLPRVNQTTLIELLTPVEQWLKSNNYPLLATVSDKQGAVRVALSKVWQEVRHQWCQAHYLRNAAKPLQSLDHALKTDLRKDIREEIRTSLGQVGSTAENGAFSPSTSEWVDSL</sequence>
<proteinExistence type="predicted"/>
<dbReference type="AlphaFoldDB" id="A0A2A2TFF0"/>
<gene>
    <name evidence="1" type="ORF">CK510_19730</name>
</gene>